<accession>A0AA87Z2D5</accession>
<evidence type="ECO:0000256" key="2">
    <source>
        <dbReference type="ARBA" id="ARBA00022679"/>
    </source>
</evidence>
<dbReference type="InterPro" id="IPR027417">
    <property type="entry name" value="P-loop_NTPase"/>
</dbReference>
<proteinExistence type="inferred from homology"/>
<keyword evidence="2 3" id="KW-0808">Transferase</keyword>
<dbReference type="AlphaFoldDB" id="A0AA87Z2D5"/>
<evidence type="ECO:0000313" key="5">
    <source>
        <dbReference type="EMBL" id="GMN27287.1"/>
    </source>
</evidence>
<dbReference type="Pfam" id="PF00685">
    <property type="entry name" value="Sulfotransfer_1"/>
    <property type="match status" value="1"/>
</dbReference>
<organism evidence="5 6">
    <name type="scientific">Ficus carica</name>
    <name type="common">Common fig</name>
    <dbReference type="NCBI Taxonomy" id="3494"/>
    <lineage>
        <taxon>Eukaryota</taxon>
        <taxon>Viridiplantae</taxon>
        <taxon>Streptophyta</taxon>
        <taxon>Embryophyta</taxon>
        <taxon>Tracheophyta</taxon>
        <taxon>Spermatophyta</taxon>
        <taxon>Magnoliopsida</taxon>
        <taxon>eudicotyledons</taxon>
        <taxon>Gunneridae</taxon>
        <taxon>Pentapetalae</taxon>
        <taxon>rosids</taxon>
        <taxon>fabids</taxon>
        <taxon>Rosales</taxon>
        <taxon>Moraceae</taxon>
        <taxon>Ficeae</taxon>
        <taxon>Ficus</taxon>
    </lineage>
</organism>
<dbReference type="Proteomes" id="UP001187192">
    <property type="component" value="Unassembled WGS sequence"/>
</dbReference>
<reference evidence="5" key="1">
    <citation type="submission" date="2023-07" db="EMBL/GenBank/DDBJ databases">
        <title>draft genome sequence of fig (Ficus carica).</title>
        <authorList>
            <person name="Takahashi T."/>
            <person name="Nishimura K."/>
        </authorList>
    </citation>
    <scope>NUCLEOTIDE SEQUENCE</scope>
</reference>
<dbReference type="GO" id="GO:0008146">
    <property type="term" value="F:sulfotransferase activity"/>
    <property type="evidence" value="ECO:0007669"/>
    <property type="project" value="InterPro"/>
</dbReference>
<gene>
    <name evidence="5" type="ORF">TIFTF001_041011</name>
</gene>
<protein>
    <recommendedName>
        <fullName evidence="3">Sulfotransferase</fullName>
        <ecNumber evidence="3">2.8.2.-</ecNumber>
    </recommendedName>
</protein>
<keyword evidence="6" id="KW-1185">Reference proteome</keyword>
<dbReference type="EC" id="2.8.2.-" evidence="3"/>
<dbReference type="Gene3D" id="3.40.50.300">
    <property type="entry name" value="P-loop containing nucleotide triphosphate hydrolases"/>
    <property type="match status" value="1"/>
</dbReference>
<sequence length="336" mass="39142">MGFTNYTEAKSEEEELVSEEWKQMILSLPKERGWRTSHLYEYQGFWCQIAKIQAIANFQKHFQSFYSDVVLASIPKSGTTWLKALAFAVTNRDRFSVTSDSHPLLTSNPHDLVPFFEYKLYANNQTPCFSNFFSFDQRRLFGTHIPYPSLADSIKTSNCRIVYICRNPFDCFVSTWHFLGPLTSLSLEEAFEMFCQGIIGYGPFWEHMLGYWKESLERPEKGLFLMYEELKEDPLFHLKRLAKFLKCPFSLEEERSGVVEKIKKLCSFQNLKELEVNKKGKSIMSFENEKLFRKGEVGDWVNCLSPQMVERLSKVIDEKLGGSSLKFNVLPSNMDK</sequence>
<comment type="similarity">
    <text evidence="1 3">Belongs to the sulfotransferase 1 family.</text>
</comment>
<evidence type="ECO:0000256" key="3">
    <source>
        <dbReference type="RuleBase" id="RU361155"/>
    </source>
</evidence>
<evidence type="ECO:0000313" key="6">
    <source>
        <dbReference type="Proteomes" id="UP001187192"/>
    </source>
</evidence>
<name>A0AA87Z2D5_FICCA</name>
<feature type="domain" description="Sulfotransferase" evidence="4">
    <location>
        <begin position="67"/>
        <end position="323"/>
    </location>
</feature>
<comment type="caution">
    <text evidence="5">The sequence shown here is derived from an EMBL/GenBank/DDBJ whole genome shotgun (WGS) entry which is preliminary data.</text>
</comment>
<dbReference type="InterPro" id="IPR000863">
    <property type="entry name" value="Sulfotransferase_dom"/>
</dbReference>
<dbReference type="SUPFAM" id="SSF52540">
    <property type="entry name" value="P-loop containing nucleoside triphosphate hydrolases"/>
    <property type="match status" value="1"/>
</dbReference>
<dbReference type="PANTHER" id="PTHR11783">
    <property type="entry name" value="SULFOTRANSFERASE SULT"/>
    <property type="match status" value="1"/>
</dbReference>
<evidence type="ECO:0000256" key="1">
    <source>
        <dbReference type="ARBA" id="ARBA00005771"/>
    </source>
</evidence>
<dbReference type="EMBL" id="BTGU01001661">
    <property type="protein sequence ID" value="GMN27287.1"/>
    <property type="molecule type" value="Genomic_DNA"/>
</dbReference>
<evidence type="ECO:0000259" key="4">
    <source>
        <dbReference type="Pfam" id="PF00685"/>
    </source>
</evidence>